<comment type="caution">
    <text evidence="7">The sequence shown here is derived from an EMBL/GenBank/DDBJ whole genome shotgun (WGS) entry which is preliminary data.</text>
</comment>
<accession>A0A9D4Q726</accession>
<organism evidence="7 8">
    <name type="scientific">Rhipicephalus sanguineus</name>
    <name type="common">Brown dog tick</name>
    <name type="synonym">Ixodes sanguineus</name>
    <dbReference type="NCBI Taxonomy" id="34632"/>
    <lineage>
        <taxon>Eukaryota</taxon>
        <taxon>Metazoa</taxon>
        <taxon>Ecdysozoa</taxon>
        <taxon>Arthropoda</taxon>
        <taxon>Chelicerata</taxon>
        <taxon>Arachnida</taxon>
        <taxon>Acari</taxon>
        <taxon>Parasitiformes</taxon>
        <taxon>Ixodida</taxon>
        <taxon>Ixodoidea</taxon>
        <taxon>Ixodidae</taxon>
        <taxon>Rhipicephalinae</taxon>
        <taxon>Rhipicephalus</taxon>
        <taxon>Rhipicephalus</taxon>
    </lineage>
</organism>
<protein>
    <recommendedName>
        <fullName evidence="6">Glycoside hydrolase 35 catalytic domain-containing protein</fullName>
    </recommendedName>
</protein>
<dbReference type="InterPro" id="IPR031330">
    <property type="entry name" value="Gly_Hdrlase_35_cat"/>
</dbReference>
<dbReference type="InterPro" id="IPR017853">
    <property type="entry name" value="GH"/>
</dbReference>
<evidence type="ECO:0000256" key="2">
    <source>
        <dbReference type="ARBA" id="ARBA00022729"/>
    </source>
</evidence>
<evidence type="ECO:0000259" key="6">
    <source>
        <dbReference type="Pfam" id="PF01301"/>
    </source>
</evidence>
<dbReference type="Proteomes" id="UP000821837">
    <property type="component" value="Unassembled WGS sequence"/>
</dbReference>
<dbReference type="AlphaFoldDB" id="A0A9D4Q726"/>
<comment type="similarity">
    <text evidence="1">Belongs to the glycosyl hydrolase 35 family.</text>
</comment>
<dbReference type="GO" id="GO:0004553">
    <property type="term" value="F:hydrolase activity, hydrolyzing O-glycosyl compounds"/>
    <property type="evidence" value="ECO:0007669"/>
    <property type="project" value="InterPro"/>
</dbReference>
<evidence type="ECO:0000256" key="5">
    <source>
        <dbReference type="SAM" id="SignalP"/>
    </source>
</evidence>
<keyword evidence="3" id="KW-0378">Hydrolase</keyword>
<reference evidence="7" key="2">
    <citation type="submission" date="2021-09" db="EMBL/GenBank/DDBJ databases">
        <authorList>
            <person name="Jia N."/>
            <person name="Wang J."/>
            <person name="Shi W."/>
            <person name="Du L."/>
            <person name="Sun Y."/>
            <person name="Zhan W."/>
            <person name="Jiang J."/>
            <person name="Wang Q."/>
            <person name="Zhang B."/>
            <person name="Ji P."/>
            <person name="Sakyi L.B."/>
            <person name="Cui X."/>
            <person name="Yuan T."/>
            <person name="Jiang B."/>
            <person name="Yang W."/>
            <person name="Lam T.T.-Y."/>
            <person name="Chang Q."/>
            <person name="Ding S."/>
            <person name="Wang X."/>
            <person name="Zhu J."/>
            <person name="Ruan X."/>
            <person name="Zhao L."/>
            <person name="Wei J."/>
            <person name="Que T."/>
            <person name="Du C."/>
            <person name="Cheng J."/>
            <person name="Dai P."/>
            <person name="Han X."/>
            <person name="Huang E."/>
            <person name="Gao Y."/>
            <person name="Liu J."/>
            <person name="Shao H."/>
            <person name="Ye R."/>
            <person name="Li L."/>
            <person name="Wei W."/>
            <person name="Wang X."/>
            <person name="Wang C."/>
            <person name="Huo Q."/>
            <person name="Li W."/>
            <person name="Guo W."/>
            <person name="Chen H."/>
            <person name="Chen S."/>
            <person name="Zhou L."/>
            <person name="Zhou L."/>
            <person name="Ni X."/>
            <person name="Tian J."/>
            <person name="Zhou Y."/>
            <person name="Sheng Y."/>
            <person name="Liu T."/>
            <person name="Pan Y."/>
            <person name="Xia L."/>
            <person name="Li J."/>
            <person name="Zhao F."/>
            <person name="Cao W."/>
        </authorList>
    </citation>
    <scope>NUCLEOTIDE SEQUENCE</scope>
    <source>
        <strain evidence="7">Rsan-2018</strain>
        <tissue evidence="7">Larvae</tissue>
    </source>
</reference>
<reference evidence="7" key="1">
    <citation type="journal article" date="2020" name="Cell">
        <title>Large-Scale Comparative Analyses of Tick Genomes Elucidate Their Genetic Diversity and Vector Capacities.</title>
        <authorList>
            <consortium name="Tick Genome and Microbiome Consortium (TIGMIC)"/>
            <person name="Jia N."/>
            <person name="Wang J."/>
            <person name="Shi W."/>
            <person name="Du L."/>
            <person name="Sun Y."/>
            <person name="Zhan W."/>
            <person name="Jiang J.F."/>
            <person name="Wang Q."/>
            <person name="Zhang B."/>
            <person name="Ji P."/>
            <person name="Bell-Sakyi L."/>
            <person name="Cui X.M."/>
            <person name="Yuan T.T."/>
            <person name="Jiang B.G."/>
            <person name="Yang W.F."/>
            <person name="Lam T.T."/>
            <person name="Chang Q.C."/>
            <person name="Ding S.J."/>
            <person name="Wang X.J."/>
            <person name="Zhu J.G."/>
            <person name="Ruan X.D."/>
            <person name="Zhao L."/>
            <person name="Wei J.T."/>
            <person name="Ye R.Z."/>
            <person name="Que T.C."/>
            <person name="Du C.H."/>
            <person name="Zhou Y.H."/>
            <person name="Cheng J.X."/>
            <person name="Dai P.F."/>
            <person name="Guo W.B."/>
            <person name="Han X.H."/>
            <person name="Huang E.J."/>
            <person name="Li L.F."/>
            <person name="Wei W."/>
            <person name="Gao Y.C."/>
            <person name="Liu J.Z."/>
            <person name="Shao H.Z."/>
            <person name="Wang X."/>
            <person name="Wang C.C."/>
            <person name="Yang T.C."/>
            <person name="Huo Q.B."/>
            <person name="Li W."/>
            <person name="Chen H.Y."/>
            <person name="Chen S.E."/>
            <person name="Zhou L.G."/>
            <person name="Ni X.B."/>
            <person name="Tian J.H."/>
            <person name="Sheng Y."/>
            <person name="Liu T."/>
            <person name="Pan Y.S."/>
            <person name="Xia L.Y."/>
            <person name="Li J."/>
            <person name="Zhao F."/>
            <person name="Cao W.C."/>
        </authorList>
    </citation>
    <scope>NUCLEOTIDE SEQUENCE</scope>
    <source>
        <strain evidence="7">Rsan-2018</strain>
    </source>
</reference>
<dbReference type="Pfam" id="PF01301">
    <property type="entry name" value="Glyco_hydro_35"/>
    <property type="match status" value="1"/>
</dbReference>
<dbReference type="EMBL" id="JABSTV010001248">
    <property type="protein sequence ID" value="KAH7969049.1"/>
    <property type="molecule type" value="Genomic_DNA"/>
</dbReference>
<gene>
    <name evidence="7" type="ORF">HPB52_014072</name>
</gene>
<dbReference type="VEuPathDB" id="VectorBase:RSAN_030780"/>
<feature type="chain" id="PRO_5038781917" description="Glycoside hydrolase 35 catalytic domain-containing protein" evidence="5">
    <location>
        <begin position="25"/>
        <end position="315"/>
    </location>
</feature>
<dbReference type="FunFam" id="3.20.20.80:FF:000017">
    <property type="entry name" value="Beta-galactosidase"/>
    <property type="match status" value="1"/>
</dbReference>
<evidence type="ECO:0000313" key="7">
    <source>
        <dbReference type="EMBL" id="KAH7969049.1"/>
    </source>
</evidence>
<evidence type="ECO:0000256" key="1">
    <source>
        <dbReference type="ARBA" id="ARBA00009809"/>
    </source>
</evidence>
<keyword evidence="2 5" id="KW-0732">Signal</keyword>
<dbReference type="InterPro" id="IPR001944">
    <property type="entry name" value="Glycoside_Hdrlase_35"/>
</dbReference>
<feature type="signal peptide" evidence="5">
    <location>
        <begin position="1"/>
        <end position="24"/>
    </location>
</feature>
<evidence type="ECO:0000256" key="3">
    <source>
        <dbReference type="ARBA" id="ARBA00022801"/>
    </source>
</evidence>
<dbReference type="SUPFAM" id="SSF51445">
    <property type="entry name" value="(Trans)glycosidases"/>
    <property type="match status" value="1"/>
</dbReference>
<feature type="domain" description="Glycoside hydrolase 35 catalytic" evidence="6">
    <location>
        <begin position="47"/>
        <end position="309"/>
    </location>
</feature>
<evidence type="ECO:0000256" key="4">
    <source>
        <dbReference type="ARBA" id="ARBA00023180"/>
    </source>
</evidence>
<dbReference type="Gene3D" id="3.20.20.80">
    <property type="entry name" value="Glycosidases"/>
    <property type="match status" value="1"/>
</dbReference>
<evidence type="ECO:0000313" key="8">
    <source>
        <dbReference type="Proteomes" id="UP000821837"/>
    </source>
</evidence>
<dbReference type="PANTHER" id="PTHR23421">
    <property type="entry name" value="BETA-GALACTOSIDASE RELATED"/>
    <property type="match status" value="1"/>
</dbReference>
<keyword evidence="4" id="KW-0325">Glycoprotein</keyword>
<dbReference type="PRINTS" id="PR00742">
    <property type="entry name" value="GLHYDRLASE35"/>
</dbReference>
<name>A0A9D4Q726_RHISA</name>
<sequence length="315" mass="35661">MISDAPTAALSKVLIVAFWAQAMSLEDGAPHRVRRSFVIDYENNRYLKDGEPIQIVSGSIHSFRSLPEQWDDRLSTMRAAGLNAIQTYVEWSSHEPEEGRFNFQGQQDIVRFLRLAQKHDLLVLLRPGPYIDSERDMGGLPYWLLSANRSIGLRTSDPRYIAYVHRYFSKLLPLIQPLLYANGGPVIAVENEYGSYAACDYVYTAYLRDVMRRYLGDDVILYTTDGDTDGYLKCGKLDGAYTTVDFGTGNDVGEAFAVQRRHQERGPLVNSEYYTGWMDHWAEPHSVVSTTAVVSHLDKMLSMNASVNMQVPCDH</sequence>
<proteinExistence type="inferred from homology"/>
<dbReference type="GO" id="GO:0005975">
    <property type="term" value="P:carbohydrate metabolic process"/>
    <property type="evidence" value="ECO:0007669"/>
    <property type="project" value="InterPro"/>
</dbReference>
<keyword evidence="8" id="KW-1185">Reference proteome</keyword>